<gene>
    <name evidence="1" type="ORF">FDY95_24965</name>
</gene>
<keyword evidence="2" id="KW-1185">Reference proteome</keyword>
<reference evidence="1 2" key="1">
    <citation type="submission" date="2019-05" db="EMBL/GenBank/DDBJ databases">
        <title>Hymenobacter edaphi sp. nov., isolated from abandoned arsenic-contaminated farmland soil.</title>
        <authorList>
            <person name="Nie L."/>
        </authorList>
    </citation>
    <scope>NUCLEOTIDE SEQUENCE [LARGE SCALE GENOMIC DNA]</scope>
    <source>
        <strain evidence="1 2">1-3-3-8</strain>
    </source>
</reference>
<proteinExistence type="predicted"/>
<sequence>MALAFDITSLDFQQARIKQVLFKSRLRSVLYGVREADSALFARADNPLGQWLDAVVKPKYGARPEVTQIDAQLQRLLDTGRDLVRLYQRGQIEEARAGLDQVNTYADRIDALLLTLEREVV</sequence>
<dbReference type="Proteomes" id="UP000305517">
    <property type="component" value="Unassembled WGS sequence"/>
</dbReference>
<protein>
    <submittedName>
        <fullName evidence="1">Uncharacterized protein</fullName>
    </submittedName>
</protein>
<name>A0A5R8WHX3_9BACT</name>
<dbReference type="OrthoDB" id="882529at2"/>
<dbReference type="AlphaFoldDB" id="A0A5R8WHX3"/>
<comment type="caution">
    <text evidence="1">The sequence shown here is derived from an EMBL/GenBank/DDBJ whole genome shotgun (WGS) entry which is preliminary data.</text>
</comment>
<dbReference type="RefSeq" id="WP_138082298.1">
    <property type="nucleotide sequence ID" value="NZ_VAJM01000020.1"/>
</dbReference>
<evidence type="ECO:0000313" key="1">
    <source>
        <dbReference type="EMBL" id="TLM87897.1"/>
    </source>
</evidence>
<accession>A0A5R8WHX3</accession>
<evidence type="ECO:0000313" key="2">
    <source>
        <dbReference type="Proteomes" id="UP000305517"/>
    </source>
</evidence>
<dbReference type="Gene3D" id="1.20.120.30">
    <property type="entry name" value="Aspartate receptor, ligand-binding domain"/>
    <property type="match status" value="1"/>
</dbReference>
<dbReference type="EMBL" id="VAJM01000020">
    <property type="protein sequence ID" value="TLM87897.1"/>
    <property type="molecule type" value="Genomic_DNA"/>
</dbReference>
<organism evidence="1 2">
    <name type="scientific">Hymenobacter jeollabukensis</name>
    <dbReference type="NCBI Taxonomy" id="2025313"/>
    <lineage>
        <taxon>Bacteria</taxon>
        <taxon>Pseudomonadati</taxon>
        <taxon>Bacteroidota</taxon>
        <taxon>Cytophagia</taxon>
        <taxon>Cytophagales</taxon>
        <taxon>Hymenobacteraceae</taxon>
        <taxon>Hymenobacter</taxon>
    </lineage>
</organism>